<protein>
    <submittedName>
        <fullName evidence="1">Uncharacterized protein</fullName>
    </submittedName>
</protein>
<name>C4Y728_CLAL4</name>
<dbReference type="KEGG" id="clu:CLUG_03962"/>
<dbReference type="InParanoid" id="C4Y728"/>
<dbReference type="VEuPathDB" id="FungiDB:CLUG_03962"/>
<organism evidence="1 2">
    <name type="scientific">Clavispora lusitaniae (strain ATCC 42720)</name>
    <name type="common">Yeast</name>
    <name type="synonym">Candida lusitaniae</name>
    <dbReference type="NCBI Taxonomy" id="306902"/>
    <lineage>
        <taxon>Eukaryota</taxon>
        <taxon>Fungi</taxon>
        <taxon>Dikarya</taxon>
        <taxon>Ascomycota</taxon>
        <taxon>Saccharomycotina</taxon>
        <taxon>Pichiomycetes</taxon>
        <taxon>Metschnikowiaceae</taxon>
        <taxon>Clavispora</taxon>
    </lineage>
</organism>
<sequence length="152" mass="18012">MCKHKQTEMFKSHQCIQWRSFQLTQSMGHQGPREYKCNHKRNPLPIHTPEWKQYINHHTCIPSKCICLSMDQLRNFVLKAPQARSQKRSKGNPKDRRPFRHIWPSVQWVIRRSIISLLGHASMHSAFLQPPLPTRASLRWPFRTHFAILLAS</sequence>
<dbReference type="Proteomes" id="UP000007703">
    <property type="component" value="Unassembled WGS sequence"/>
</dbReference>
<reference evidence="1 2" key="1">
    <citation type="journal article" date="2009" name="Nature">
        <title>Evolution of pathogenicity and sexual reproduction in eight Candida genomes.</title>
        <authorList>
            <person name="Butler G."/>
            <person name="Rasmussen M.D."/>
            <person name="Lin M.F."/>
            <person name="Santos M.A."/>
            <person name="Sakthikumar S."/>
            <person name="Munro C.A."/>
            <person name="Rheinbay E."/>
            <person name="Grabherr M."/>
            <person name="Forche A."/>
            <person name="Reedy J.L."/>
            <person name="Agrafioti I."/>
            <person name="Arnaud M.B."/>
            <person name="Bates S."/>
            <person name="Brown A.J."/>
            <person name="Brunke S."/>
            <person name="Costanzo M.C."/>
            <person name="Fitzpatrick D.A."/>
            <person name="de Groot P.W."/>
            <person name="Harris D."/>
            <person name="Hoyer L.L."/>
            <person name="Hube B."/>
            <person name="Klis F.M."/>
            <person name="Kodira C."/>
            <person name="Lennard N."/>
            <person name="Logue M.E."/>
            <person name="Martin R."/>
            <person name="Neiman A.M."/>
            <person name="Nikolaou E."/>
            <person name="Quail M.A."/>
            <person name="Quinn J."/>
            <person name="Santos M.C."/>
            <person name="Schmitzberger F.F."/>
            <person name="Sherlock G."/>
            <person name="Shah P."/>
            <person name="Silverstein K.A."/>
            <person name="Skrzypek M.S."/>
            <person name="Soll D."/>
            <person name="Staggs R."/>
            <person name="Stansfield I."/>
            <person name="Stumpf M.P."/>
            <person name="Sudbery P.E."/>
            <person name="Srikantha T."/>
            <person name="Zeng Q."/>
            <person name="Berman J."/>
            <person name="Berriman M."/>
            <person name="Heitman J."/>
            <person name="Gow N.A."/>
            <person name="Lorenz M.C."/>
            <person name="Birren B.W."/>
            <person name="Kellis M."/>
            <person name="Cuomo C.A."/>
        </authorList>
    </citation>
    <scope>NUCLEOTIDE SEQUENCE [LARGE SCALE GENOMIC DNA]</scope>
    <source>
        <strain evidence="1 2">ATCC 42720</strain>
    </source>
</reference>
<accession>C4Y728</accession>
<gene>
    <name evidence="1" type="ORF">CLUG_03962</name>
</gene>
<proteinExistence type="predicted"/>
<dbReference type="AlphaFoldDB" id="C4Y728"/>
<evidence type="ECO:0000313" key="2">
    <source>
        <dbReference type="Proteomes" id="UP000007703"/>
    </source>
</evidence>
<dbReference type="HOGENOM" id="CLU_1722177_0_0_1"/>
<dbReference type="EMBL" id="CH408079">
    <property type="protein sequence ID" value="EEQ39833.1"/>
    <property type="molecule type" value="Genomic_DNA"/>
</dbReference>
<evidence type="ECO:0000313" key="1">
    <source>
        <dbReference type="EMBL" id="EEQ39833.1"/>
    </source>
</evidence>